<evidence type="ECO:0008006" key="5">
    <source>
        <dbReference type="Google" id="ProtNLM"/>
    </source>
</evidence>
<sequence>MTTVKLSTSIALLSLLGLTACFQGDHATTTDAANDAAGTGDKDLAREVAGVWLLSTDYNYDQRCNYLPVEYIRTLFKLNESVELAKSDLPNGCEVSWDGQKVGFYFQESSPFESTFQSEYVFDKFFQPQRVPQRDSAAQLVGEQVQTAGLKGSTYHGPQSQGTGAERPAEGVPAGGEGGMDASANNDSSNQPTPNETSAATRLVEPAVNTATGIAVTGVGDKAIWEPGKKTLHVLHLNHILHVRAQMKGDDKKLREGSIALAKVIVGRLFDTDD</sequence>
<evidence type="ECO:0000313" key="4">
    <source>
        <dbReference type="Proteomes" id="UP000700732"/>
    </source>
</evidence>
<protein>
    <recommendedName>
        <fullName evidence="5">Lipocalin-like domain-containing protein</fullName>
    </recommendedName>
</protein>
<feature type="signal peptide" evidence="2">
    <location>
        <begin position="1"/>
        <end position="27"/>
    </location>
</feature>
<reference evidence="3 4" key="1">
    <citation type="submission" date="2019-06" db="EMBL/GenBank/DDBJ databases">
        <title>Spirosoma utsteinense sp. nov. isolated from Antarctic ice-free soils.</title>
        <authorList>
            <person name="Tahon G."/>
        </authorList>
    </citation>
    <scope>NUCLEOTIDE SEQUENCE [LARGE SCALE GENOMIC DNA]</scope>
    <source>
        <strain evidence="3 4">LMG 31447</strain>
    </source>
</reference>
<gene>
    <name evidence="3" type="ORF">FH603_4957</name>
</gene>
<evidence type="ECO:0000256" key="1">
    <source>
        <dbReference type="SAM" id="MobiDB-lite"/>
    </source>
</evidence>
<comment type="caution">
    <text evidence="3">The sequence shown here is derived from an EMBL/GenBank/DDBJ whole genome shotgun (WGS) entry which is preliminary data.</text>
</comment>
<evidence type="ECO:0000313" key="3">
    <source>
        <dbReference type="EMBL" id="MBC3794428.1"/>
    </source>
</evidence>
<evidence type="ECO:0000256" key="2">
    <source>
        <dbReference type="SAM" id="SignalP"/>
    </source>
</evidence>
<dbReference type="PROSITE" id="PS51257">
    <property type="entry name" value="PROKAR_LIPOPROTEIN"/>
    <property type="match status" value="1"/>
</dbReference>
<feature type="region of interest" description="Disordered" evidence="1">
    <location>
        <begin position="150"/>
        <end position="202"/>
    </location>
</feature>
<keyword evidence="2" id="KW-0732">Signal</keyword>
<name>A0ABR6WE24_9BACT</name>
<accession>A0ABR6WE24</accession>
<dbReference type="RefSeq" id="WP_186740942.1">
    <property type="nucleotide sequence ID" value="NZ_VFIA01000045.1"/>
</dbReference>
<feature type="chain" id="PRO_5046228393" description="Lipocalin-like domain-containing protein" evidence="2">
    <location>
        <begin position="28"/>
        <end position="274"/>
    </location>
</feature>
<keyword evidence="4" id="KW-1185">Reference proteome</keyword>
<proteinExistence type="predicted"/>
<organism evidence="3 4">
    <name type="scientific">Spirosoma utsteinense</name>
    <dbReference type="NCBI Taxonomy" id="2585773"/>
    <lineage>
        <taxon>Bacteria</taxon>
        <taxon>Pseudomonadati</taxon>
        <taxon>Bacteroidota</taxon>
        <taxon>Cytophagia</taxon>
        <taxon>Cytophagales</taxon>
        <taxon>Cytophagaceae</taxon>
        <taxon>Spirosoma</taxon>
    </lineage>
</organism>
<dbReference type="Proteomes" id="UP000700732">
    <property type="component" value="Unassembled WGS sequence"/>
</dbReference>
<dbReference type="EMBL" id="VFIA01000045">
    <property type="protein sequence ID" value="MBC3794428.1"/>
    <property type="molecule type" value="Genomic_DNA"/>
</dbReference>
<feature type="compositionally biased region" description="Polar residues" evidence="1">
    <location>
        <begin position="183"/>
        <end position="200"/>
    </location>
</feature>